<organism evidence="1">
    <name type="scientific">Strombidium inclinatum</name>
    <dbReference type="NCBI Taxonomy" id="197538"/>
    <lineage>
        <taxon>Eukaryota</taxon>
        <taxon>Sar</taxon>
        <taxon>Alveolata</taxon>
        <taxon>Ciliophora</taxon>
        <taxon>Intramacronucleata</taxon>
        <taxon>Spirotrichea</taxon>
        <taxon>Oligotrichia</taxon>
        <taxon>Strombidiidae</taxon>
        <taxon>Strombidium</taxon>
    </lineage>
</organism>
<protein>
    <submittedName>
        <fullName evidence="1">Uncharacterized protein</fullName>
    </submittedName>
</protein>
<reference evidence="1" key="1">
    <citation type="submission" date="2021-01" db="EMBL/GenBank/DDBJ databases">
        <authorList>
            <person name="Corre E."/>
            <person name="Pelletier E."/>
            <person name="Niang G."/>
            <person name="Scheremetjew M."/>
            <person name="Finn R."/>
            <person name="Kale V."/>
            <person name="Holt S."/>
            <person name="Cochrane G."/>
            <person name="Meng A."/>
            <person name="Brown T."/>
            <person name="Cohen L."/>
        </authorList>
    </citation>
    <scope>NUCLEOTIDE SEQUENCE</scope>
    <source>
        <strain evidence="1">S3</strain>
    </source>
</reference>
<dbReference type="AlphaFoldDB" id="A0A7S3IX71"/>
<gene>
    <name evidence="1" type="ORF">SINC0208_LOCUS14960</name>
</gene>
<dbReference type="EMBL" id="HBIH01037333">
    <property type="protein sequence ID" value="CAE0334321.1"/>
    <property type="molecule type" value="Transcribed_RNA"/>
</dbReference>
<sequence length="259" mass="28265">MDLPLHELLEKGNQVEEGSVVEVIAEPVPDFDAVKGLKLEGLSQVVDDDHLIQIAALKAGYLVVGLPCEVVLEVLGEVVGRVVLLDAAVVDNEVQIFDLVLADLLALVAVVSLLYEDSLGINLLNHEVGVHFLSGCEYDEAEVGVQLLQEVVHTRPDLQLLVVREEAGVLEVNEGLVEVEHQGVGLVLGEQRLRAGDRLLDRGFGFFVLLFNDELFLFIYQVDSVLQTLGVAVQVQEQALTQGRGRWRGLAAVLSRVHT</sequence>
<name>A0A7S3IX71_9SPIT</name>
<proteinExistence type="predicted"/>
<evidence type="ECO:0000313" key="1">
    <source>
        <dbReference type="EMBL" id="CAE0334321.1"/>
    </source>
</evidence>
<accession>A0A7S3IX71</accession>